<feature type="transmembrane region" description="Helical" evidence="1">
    <location>
        <begin position="88"/>
        <end position="108"/>
    </location>
</feature>
<comment type="caution">
    <text evidence="2">The sequence shown here is derived from an EMBL/GenBank/DDBJ whole genome shotgun (WGS) entry which is preliminary data.</text>
</comment>
<protein>
    <submittedName>
        <fullName evidence="2">Uncharacterized protein</fullName>
    </submittedName>
</protein>
<sequence>MKEKDTKSHAFKSPNPSMSRVCLVLSAIVFTAILMARHHRDQIFEPNVPVENYGFWWAKMIGAFAGSGLLIIHGILRCGRYKEKHGGDFYRASPACAGAVGVCAMLLYNIVFCGQDFPQYFWAYQAEMWFWVCYWAEWWTAPLGCIMEDWGC</sequence>
<keyword evidence="1" id="KW-1133">Transmembrane helix</keyword>
<feature type="transmembrane region" description="Helical" evidence="1">
    <location>
        <begin position="56"/>
        <end position="76"/>
    </location>
</feature>
<gene>
    <name evidence="2" type="ORF">PG993_012412</name>
</gene>
<keyword evidence="3" id="KW-1185">Reference proteome</keyword>
<proteinExistence type="predicted"/>
<evidence type="ECO:0000313" key="3">
    <source>
        <dbReference type="Proteomes" id="UP001444661"/>
    </source>
</evidence>
<organism evidence="2 3">
    <name type="scientific">Apiospora rasikravindrae</name>
    <dbReference type="NCBI Taxonomy" id="990691"/>
    <lineage>
        <taxon>Eukaryota</taxon>
        <taxon>Fungi</taxon>
        <taxon>Dikarya</taxon>
        <taxon>Ascomycota</taxon>
        <taxon>Pezizomycotina</taxon>
        <taxon>Sordariomycetes</taxon>
        <taxon>Xylariomycetidae</taxon>
        <taxon>Amphisphaeriales</taxon>
        <taxon>Apiosporaceae</taxon>
        <taxon>Apiospora</taxon>
    </lineage>
</organism>
<keyword evidence="1" id="KW-0472">Membrane</keyword>
<accession>A0ABR1S2G6</accession>
<reference evidence="2 3" key="1">
    <citation type="submission" date="2023-01" db="EMBL/GenBank/DDBJ databases">
        <title>Analysis of 21 Apiospora genomes using comparative genomics revels a genus with tremendous synthesis potential of carbohydrate active enzymes and secondary metabolites.</title>
        <authorList>
            <person name="Sorensen T."/>
        </authorList>
    </citation>
    <scope>NUCLEOTIDE SEQUENCE [LARGE SCALE GENOMIC DNA]</scope>
    <source>
        <strain evidence="2 3">CBS 33761</strain>
    </source>
</reference>
<evidence type="ECO:0000256" key="1">
    <source>
        <dbReference type="SAM" id="Phobius"/>
    </source>
</evidence>
<dbReference type="EMBL" id="JAQQWK010000011">
    <property type="protein sequence ID" value="KAK8024346.1"/>
    <property type="molecule type" value="Genomic_DNA"/>
</dbReference>
<keyword evidence="1" id="KW-0812">Transmembrane</keyword>
<name>A0ABR1S2G6_9PEZI</name>
<dbReference type="Proteomes" id="UP001444661">
    <property type="component" value="Unassembled WGS sequence"/>
</dbReference>
<feature type="transmembrane region" description="Helical" evidence="1">
    <location>
        <begin position="21"/>
        <end position="36"/>
    </location>
</feature>
<evidence type="ECO:0000313" key="2">
    <source>
        <dbReference type="EMBL" id="KAK8024346.1"/>
    </source>
</evidence>